<proteinExistence type="predicted"/>
<dbReference type="EMBL" id="CP016907">
    <property type="protein sequence ID" value="AOC97002.1"/>
    <property type="molecule type" value="Genomic_DNA"/>
</dbReference>
<dbReference type="KEGG" id="fjg:BB050_03924"/>
<evidence type="ECO:0000313" key="1">
    <source>
        <dbReference type="EMBL" id="AOC97002.1"/>
    </source>
</evidence>
<dbReference type="GO" id="GO:0016787">
    <property type="term" value="F:hydrolase activity"/>
    <property type="evidence" value="ECO:0007669"/>
    <property type="project" value="UniProtKB-KW"/>
</dbReference>
<dbReference type="RefSeq" id="WP_123907009.1">
    <property type="nucleotide sequence ID" value="NZ_CP016907.1"/>
</dbReference>
<sequence length="613" mass="64769">MRKIFYLLMSLILLSSCDDSFKDDRSYQSAKIVAVKLNNVLYNIAQNDMNEAKVILPAGTNLKDVKTEILVSNGSVVSPANNVNRDLTKPIDVNIYGQDGQSSVWKLIVQSPPSLTSLTVVGLPIPKENIHFGKTSIIVQVPVGTDITKLAVSYEFNNGTLNNYVNGTVKDYSFNPPSKAPFKLEVLGVDGTTIYKYDVVFTSEQVGPAKISSMVINGDTTSEIIIVDATKNIVQPVVPYLTNFADATVVINVPFGNTIDPAFKGTNVNTLAGFKVKITGTDGIEREFTVKNPLIKNSPILEKSHADFGFSANAGSSAGFSGNAIVVAAHQLPAALPGTTGLFGIYAYDFAGNLIKSLDKGATPLFDGGAVTGIRKLATDDNGKILGVQLGAGAGATTNLNIVKWNSINDTAPTNYITFSQTSLGLAYPARSAGINIKGSLDGNAVITVPIAGKMDVLVWTVTNGVLNPTPTKQALAYSGVPANYCSVQPDETGFVAATAGTGHNGLALLGSSFTEIAKSSSGSATSDCKTITYKSRKYLAYVAQVGGKHVFRIVDYTTASTVALDSPIMEITGPAVANANITVDADFAVINGKLHVLYYGTNDKLAVYKLEQ</sequence>
<dbReference type="Gene3D" id="2.60.40.2340">
    <property type="match status" value="1"/>
</dbReference>
<gene>
    <name evidence="1" type="ORF">BB050_03924</name>
</gene>
<dbReference type="Proteomes" id="UP000093276">
    <property type="component" value="Chromosome"/>
</dbReference>
<name>A0AAC9D5N2_9FLAO</name>
<keyword evidence="1" id="KW-0378">Hydrolase</keyword>
<organism evidence="1 2">
    <name type="scientific">Flavobacterium anhuiense</name>
    <dbReference type="NCBI Taxonomy" id="459526"/>
    <lineage>
        <taxon>Bacteria</taxon>
        <taxon>Pseudomonadati</taxon>
        <taxon>Bacteroidota</taxon>
        <taxon>Flavobacteriia</taxon>
        <taxon>Flavobacteriales</taxon>
        <taxon>Flavobacteriaceae</taxon>
        <taxon>Flavobacterium</taxon>
    </lineage>
</organism>
<evidence type="ECO:0000313" key="2">
    <source>
        <dbReference type="Proteomes" id="UP000093276"/>
    </source>
</evidence>
<accession>A0AAC9D5N2</accession>
<dbReference type="PROSITE" id="PS51257">
    <property type="entry name" value="PROKAR_LIPOPROTEIN"/>
    <property type="match status" value="1"/>
</dbReference>
<protein>
    <submittedName>
        <fullName evidence="1">Glycoside hydrolase</fullName>
    </submittedName>
</protein>
<reference evidence="1 2" key="1">
    <citation type="submission" date="2016-08" db="EMBL/GenBank/DDBJ databases">
        <title>Complete genome sequence of Flavobacterium johnsoniae strain GSE09, a volatile-producing biocontrol agent isolated from cucumber (Cucumis sativus).</title>
        <authorList>
            <person name="Jeong J.-J."/>
            <person name="Oh J.Y."/>
            <person name="Jim Y.J."/>
            <person name="Sang M.K."/>
            <person name="Kim K.D."/>
        </authorList>
    </citation>
    <scope>NUCLEOTIDE SEQUENCE [LARGE SCALE GENOMIC DNA]</scope>
    <source>
        <strain evidence="1 2">GSE09</strain>
    </source>
</reference>
<dbReference type="AlphaFoldDB" id="A0AAC9D5N2"/>
<dbReference type="GeneID" id="32309806"/>